<sequence length="69" mass="7310">MEAQNVSLIFNVGPGPCLPTPAQMTYLQDAEGPRSRPGECSPLLSSFLGAARSGWGGQQGPEEGRQEHL</sequence>
<accession>A6HJM5</accession>
<proteinExistence type="predicted"/>
<organism evidence="1 2">
    <name type="scientific">Rattus norvegicus</name>
    <name type="common">Rat</name>
    <dbReference type="NCBI Taxonomy" id="10116"/>
    <lineage>
        <taxon>Eukaryota</taxon>
        <taxon>Metazoa</taxon>
        <taxon>Chordata</taxon>
        <taxon>Craniata</taxon>
        <taxon>Vertebrata</taxon>
        <taxon>Euteleostomi</taxon>
        <taxon>Mammalia</taxon>
        <taxon>Eutheria</taxon>
        <taxon>Euarchontoglires</taxon>
        <taxon>Glires</taxon>
        <taxon>Rodentia</taxon>
        <taxon>Myomorpha</taxon>
        <taxon>Muroidea</taxon>
        <taxon>Muridae</taxon>
        <taxon>Murinae</taxon>
        <taxon>Rattus</taxon>
    </lineage>
</organism>
<name>A6HJM5_RAT</name>
<dbReference type="EMBL" id="CH473948">
    <property type="protein sequence ID" value="EDM06230.1"/>
    <property type="molecule type" value="Genomic_DNA"/>
</dbReference>
<gene>
    <name evidence="1" type="ORF">rCG_33789</name>
</gene>
<evidence type="ECO:0000313" key="1">
    <source>
        <dbReference type="EMBL" id="EDM06230.1"/>
    </source>
</evidence>
<evidence type="ECO:0000313" key="2">
    <source>
        <dbReference type="Proteomes" id="UP000234681"/>
    </source>
</evidence>
<dbReference type="Proteomes" id="UP000234681">
    <property type="component" value="Chromosome 10"/>
</dbReference>
<reference evidence="1 2" key="1">
    <citation type="submission" date="2005-07" db="EMBL/GenBank/DDBJ databases">
        <authorList>
            <person name="Mural R.J."/>
            <person name="Li P.W."/>
            <person name="Adams M.D."/>
            <person name="Amanatides P.G."/>
            <person name="Baden-Tillson H."/>
            <person name="Barnstead M."/>
            <person name="Chin S.H."/>
            <person name="Dew I."/>
            <person name="Evans C.A."/>
            <person name="Ferriera S."/>
            <person name="Flanigan M."/>
            <person name="Fosler C."/>
            <person name="Glodek A."/>
            <person name="Gu Z."/>
            <person name="Holt R.A."/>
            <person name="Jennings D."/>
            <person name="Kraft C.L."/>
            <person name="Lu F."/>
            <person name="Nguyen T."/>
            <person name="Nusskern D.R."/>
            <person name="Pfannkoch C.M."/>
            <person name="Sitter C."/>
            <person name="Sutton G.G."/>
            <person name="Venter J.C."/>
            <person name="Wang Z."/>
            <person name="Woodage T."/>
            <person name="Zheng X.H."/>
            <person name="Zhong F."/>
        </authorList>
    </citation>
    <scope>NUCLEOTIDE SEQUENCE [LARGE SCALE GENOMIC DNA]</scope>
    <source>
        <strain>BN</strain>
        <strain evidence="2">Sprague-Dawley</strain>
    </source>
</reference>
<dbReference type="AlphaFoldDB" id="A6HJM5"/>
<protein>
    <submittedName>
        <fullName evidence="1">RCG33789</fullName>
    </submittedName>
</protein>